<dbReference type="Gene3D" id="3.20.20.390">
    <property type="entry name" value="FMN-linked oxidoreductases"/>
    <property type="match status" value="1"/>
</dbReference>
<dbReference type="NCBIfam" id="TIGR01768">
    <property type="entry name" value="GGGP-family"/>
    <property type="match status" value="1"/>
</dbReference>
<keyword evidence="3" id="KW-0479">Metal-binding</keyword>
<sequence length="242" mass="26217">MTILESLQQCKRTLGILVDPEKLDVEDFSAFAKAMSSTIPQLTKALELNQIIFLLGGSTMTDVNLDYWIDEFRKITELKLVLFPGSHRQVSEHADGLLFLNLISGRNPQYLIGEQVAAASRLRESALQIIPTGYILVDGGVESAVSRVSGTAPLSPQNEELILNTAVAGALMGNQCLYLEAGSGAKVSVSEHLVSRVADLIQIPLIVGGGLYTLKEIKHRFDAGAQMVVVGTAIERNLNWKG</sequence>
<protein>
    <submittedName>
        <fullName evidence="8">Homolog of geranylgeranylglyceryl phosphate synthase</fullName>
    </submittedName>
</protein>
<dbReference type="STRING" id="1454201.NMS_0679"/>
<keyword evidence="7" id="KW-1208">Phospholipid metabolism</keyword>
<dbReference type="EMBL" id="AP014548">
    <property type="protein sequence ID" value="BAO54688.1"/>
    <property type="molecule type" value="Genomic_DNA"/>
</dbReference>
<keyword evidence="9" id="KW-1185">Reference proteome</keyword>
<evidence type="ECO:0000256" key="6">
    <source>
        <dbReference type="ARBA" id="ARBA00023209"/>
    </source>
</evidence>
<evidence type="ECO:0000313" key="9">
    <source>
        <dbReference type="Proteomes" id="UP000031760"/>
    </source>
</evidence>
<evidence type="ECO:0000256" key="4">
    <source>
        <dbReference type="ARBA" id="ARBA00022842"/>
    </source>
</evidence>
<dbReference type="GO" id="GO:0046872">
    <property type="term" value="F:metal ion binding"/>
    <property type="evidence" value="ECO:0007669"/>
    <property type="project" value="UniProtKB-KW"/>
</dbReference>
<dbReference type="Proteomes" id="UP000031760">
    <property type="component" value="Chromosome"/>
</dbReference>
<evidence type="ECO:0000256" key="2">
    <source>
        <dbReference type="ARBA" id="ARBA00022679"/>
    </source>
</evidence>
<keyword evidence="5" id="KW-0443">Lipid metabolism</keyword>
<dbReference type="KEGG" id="nmf:NMS_0679"/>
<keyword evidence="6" id="KW-0594">Phospholipid biosynthesis</keyword>
<dbReference type="AlphaFoldDB" id="W8VUL8"/>
<evidence type="ECO:0000256" key="7">
    <source>
        <dbReference type="ARBA" id="ARBA00023264"/>
    </source>
</evidence>
<dbReference type="RefSeq" id="WP_041495398.1">
    <property type="nucleotide sequence ID" value="NZ_AP014548.1"/>
</dbReference>
<evidence type="ECO:0000256" key="5">
    <source>
        <dbReference type="ARBA" id="ARBA00023098"/>
    </source>
</evidence>
<dbReference type="GO" id="GO:0008654">
    <property type="term" value="P:phospholipid biosynthetic process"/>
    <property type="evidence" value="ECO:0007669"/>
    <property type="project" value="UniProtKB-KW"/>
</dbReference>
<reference evidence="8 9" key="1">
    <citation type="journal article" date="2014" name="Proc. Natl. Acad. Sci. U.S.A.">
        <title>Functional characterization of flavobacteria rhodopsins reveals a unique class of light-driven chloride pump in bacteria.</title>
        <authorList>
            <person name="Yoshizawa S."/>
            <person name="Kumagai Y."/>
            <person name="Kim H."/>
            <person name="Ogura Y."/>
            <person name="Hayashi T."/>
            <person name="Iwasaki W."/>
            <person name="DeLong E.F."/>
            <person name="Kogure K."/>
        </authorList>
    </citation>
    <scope>NUCLEOTIDE SEQUENCE [LARGE SCALE GENOMIC DNA]</scope>
    <source>
        <strain evidence="8 9">S1-08</strain>
    </source>
</reference>
<keyword evidence="2" id="KW-0808">Transferase</keyword>
<dbReference type="OrthoDB" id="9807235at2"/>
<dbReference type="GO" id="GO:0016765">
    <property type="term" value="F:transferase activity, transferring alkyl or aryl (other than methyl) groups"/>
    <property type="evidence" value="ECO:0007669"/>
    <property type="project" value="InterPro"/>
</dbReference>
<evidence type="ECO:0000256" key="1">
    <source>
        <dbReference type="ARBA" id="ARBA00022516"/>
    </source>
</evidence>
<dbReference type="InterPro" id="IPR038597">
    <property type="entry name" value="GGGP/HepGP_synthase_sf"/>
</dbReference>
<organism evidence="8 9">
    <name type="scientific">Nonlabens marinus S1-08</name>
    <dbReference type="NCBI Taxonomy" id="1454201"/>
    <lineage>
        <taxon>Bacteria</taxon>
        <taxon>Pseudomonadati</taxon>
        <taxon>Bacteroidota</taxon>
        <taxon>Flavobacteriia</taxon>
        <taxon>Flavobacteriales</taxon>
        <taxon>Flavobacteriaceae</taxon>
        <taxon>Nonlabens</taxon>
    </lineage>
</organism>
<name>W8VUL8_9FLAO</name>
<dbReference type="Pfam" id="PF01884">
    <property type="entry name" value="PcrB"/>
    <property type="match status" value="1"/>
</dbReference>
<dbReference type="SUPFAM" id="SSF51395">
    <property type="entry name" value="FMN-linked oxidoreductases"/>
    <property type="match status" value="1"/>
</dbReference>
<dbReference type="HOGENOM" id="CLU_068610_0_0_10"/>
<evidence type="ECO:0000256" key="3">
    <source>
        <dbReference type="ARBA" id="ARBA00022723"/>
    </source>
</evidence>
<keyword evidence="4" id="KW-0460">Magnesium</keyword>
<dbReference type="InterPro" id="IPR008205">
    <property type="entry name" value="GGGP_HepGP_synthase"/>
</dbReference>
<proteinExistence type="predicted"/>
<gene>
    <name evidence="8" type="ORF">NMS_0679</name>
</gene>
<keyword evidence="1" id="KW-0444">Lipid biosynthesis</keyword>
<evidence type="ECO:0000313" key="8">
    <source>
        <dbReference type="EMBL" id="BAO54688.1"/>
    </source>
</evidence>
<accession>W8VUL8</accession>